<dbReference type="KEGG" id="mgin:FRZ54_03610"/>
<keyword evidence="1" id="KW-1133">Transmembrane helix</keyword>
<feature type="transmembrane region" description="Helical" evidence="1">
    <location>
        <begin position="50"/>
        <end position="72"/>
    </location>
</feature>
<gene>
    <name evidence="2" type="ORF">FRZ54_03610</name>
</gene>
<dbReference type="RefSeq" id="WP_147030284.1">
    <property type="nucleotide sequence ID" value="NZ_CP042436.1"/>
</dbReference>
<name>A0A5B8URK6_9SPHI</name>
<dbReference type="OrthoDB" id="9891477at2"/>
<feature type="transmembrane region" description="Helical" evidence="1">
    <location>
        <begin position="14"/>
        <end position="38"/>
    </location>
</feature>
<evidence type="ECO:0000313" key="2">
    <source>
        <dbReference type="EMBL" id="QEC61707.1"/>
    </source>
</evidence>
<protein>
    <submittedName>
        <fullName evidence="2">Uncharacterized protein</fullName>
    </submittedName>
</protein>
<keyword evidence="1" id="KW-0812">Transmembrane</keyword>
<accession>A0A5B8URK6</accession>
<dbReference type="AlphaFoldDB" id="A0A5B8URK6"/>
<keyword evidence="3" id="KW-1185">Reference proteome</keyword>
<evidence type="ECO:0000256" key="1">
    <source>
        <dbReference type="SAM" id="Phobius"/>
    </source>
</evidence>
<proteinExistence type="predicted"/>
<dbReference type="Proteomes" id="UP000321479">
    <property type="component" value="Chromosome"/>
</dbReference>
<dbReference type="EMBL" id="CP042436">
    <property type="protein sequence ID" value="QEC61707.1"/>
    <property type="molecule type" value="Genomic_DNA"/>
</dbReference>
<reference evidence="2 3" key="1">
    <citation type="journal article" date="2017" name="Curr. Microbiol.">
        <title>Mucilaginibacter ginsenosidivorans sp. nov., Isolated from Soil of Ginseng Field.</title>
        <authorList>
            <person name="Kim M.M."/>
            <person name="Siddiqi M.Z."/>
            <person name="Im W.T."/>
        </authorList>
    </citation>
    <scope>NUCLEOTIDE SEQUENCE [LARGE SCALE GENOMIC DNA]</scope>
    <source>
        <strain evidence="2 3">Gsoil 3017</strain>
    </source>
</reference>
<keyword evidence="1" id="KW-0472">Membrane</keyword>
<evidence type="ECO:0000313" key="3">
    <source>
        <dbReference type="Proteomes" id="UP000321479"/>
    </source>
</evidence>
<organism evidence="2 3">
    <name type="scientific">Mucilaginibacter ginsenosidivorans</name>
    <dbReference type="NCBI Taxonomy" id="398053"/>
    <lineage>
        <taxon>Bacteria</taxon>
        <taxon>Pseudomonadati</taxon>
        <taxon>Bacteroidota</taxon>
        <taxon>Sphingobacteriia</taxon>
        <taxon>Sphingobacteriales</taxon>
        <taxon>Sphingobacteriaceae</taxon>
        <taxon>Mucilaginibacter</taxon>
    </lineage>
</organism>
<sequence>MTPEQYVYKTKPPYVYLVIYLLSAGFFCFIGSLVMPMFKNAAHAHDQSSEIITGIILGGFLFFVLCSLWLILAFKICYLTSTELVITRPLLSWKRTVLFTEIERTFHKDNKIDISRSAFTRDWVKVGETVKLQLKSGSIIRVSSMETSGYQTFIKKLETQIRKSK</sequence>